<name>A0A0S7XM24_UNCSA</name>
<dbReference type="AlphaFoldDB" id="A0A0S7XM24"/>
<dbReference type="Pfam" id="PF12663">
    <property type="entry name" value="DUF3788"/>
    <property type="match status" value="1"/>
</dbReference>
<gene>
    <name evidence="1" type="ORF">AMJ44_14570</name>
</gene>
<evidence type="ECO:0000313" key="1">
    <source>
        <dbReference type="EMBL" id="KPJ63295.1"/>
    </source>
</evidence>
<dbReference type="InterPro" id="IPR024265">
    <property type="entry name" value="DUF3788"/>
</dbReference>
<organism evidence="1 2">
    <name type="scientific">candidate division WOR-1 bacterium DG_54_3</name>
    <dbReference type="NCBI Taxonomy" id="1703775"/>
    <lineage>
        <taxon>Bacteria</taxon>
        <taxon>Bacillati</taxon>
        <taxon>Saganbacteria</taxon>
    </lineage>
</organism>
<reference evidence="1 2" key="1">
    <citation type="journal article" date="2015" name="Microbiome">
        <title>Genomic resolution of linkages in carbon, nitrogen, and sulfur cycling among widespread estuary sediment bacteria.</title>
        <authorList>
            <person name="Baker B.J."/>
            <person name="Lazar C.S."/>
            <person name="Teske A.P."/>
            <person name="Dick G.J."/>
        </authorList>
    </citation>
    <scope>NUCLEOTIDE SEQUENCE [LARGE SCALE GENOMIC DNA]</scope>
    <source>
        <strain evidence="1">DG_54_3</strain>
    </source>
</reference>
<evidence type="ECO:0000313" key="2">
    <source>
        <dbReference type="Proteomes" id="UP000051861"/>
    </source>
</evidence>
<dbReference type="Proteomes" id="UP000051861">
    <property type="component" value="Unassembled WGS sequence"/>
</dbReference>
<protein>
    <recommendedName>
        <fullName evidence="3">DUF3788 family protein</fullName>
    </recommendedName>
</protein>
<sequence length="140" mass="16772">MEEKILTDKNQFPTEEIIFSHIGKSKLFWESIFNHIHTNHPDFTEQWRFYSDYKSWLFKITRKSKTILWLSILEGTFRTTFYFSDKAESAIIESSISDKLKTEFKQAKRYNKIRPITLLVNNHEAVEHIKTLIEVKLSIK</sequence>
<comment type="caution">
    <text evidence="1">The sequence shown here is derived from an EMBL/GenBank/DDBJ whole genome shotgun (WGS) entry which is preliminary data.</text>
</comment>
<accession>A0A0S7XM24</accession>
<proteinExistence type="predicted"/>
<evidence type="ECO:0008006" key="3">
    <source>
        <dbReference type="Google" id="ProtNLM"/>
    </source>
</evidence>
<dbReference type="EMBL" id="LIZX01000239">
    <property type="protein sequence ID" value="KPJ63295.1"/>
    <property type="molecule type" value="Genomic_DNA"/>
</dbReference>